<keyword evidence="2 5" id="KW-0328">Glycosyltransferase</keyword>
<dbReference type="InterPro" id="IPR050834">
    <property type="entry name" value="Glycosyltransf_2"/>
</dbReference>
<gene>
    <name evidence="5" type="ORF">K8U80_06695</name>
</gene>
<dbReference type="PANTHER" id="PTHR43685:SF5">
    <property type="entry name" value="GLYCOSYLTRANSFERASE EPSE-RELATED"/>
    <property type="match status" value="1"/>
</dbReference>
<dbReference type="EMBL" id="DYVF01000043">
    <property type="protein sequence ID" value="HJG31069.1"/>
    <property type="molecule type" value="Genomic_DNA"/>
</dbReference>
<dbReference type="Pfam" id="PF00535">
    <property type="entry name" value="Glycos_transf_2"/>
    <property type="match status" value="1"/>
</dbReference>
<accession>A0A921IQZ2</accession>
<dbReference type="Proteomes" id="UP000746751">
    <property type="component" value="Unassembled WGS sequence"/>
</dbReference>
<dbReference type="InterPro" id="IPR001173">
    <property type="entry name" value="Glyco_trans_2-like"/>
</dbReference>
<dbReference type="SUPFAM" id="SSF53448">
    <property type="entry name" value="Nucleotide-diphospho-sugar transferases"/>
    <property type="match status" value="1"/>
</dbReference>
<reference evidence="5" key="1">
    <citation type="journal article" date="2021" name="PeerJ">
        <title>Extensive microbial diversity within the chicken gut microbiome revealed by metagenomics and culture.</title>
        <authorList>
            <person name="Gilroy R."/>
            <person name="Ravi A."/>
            <person name="Getino M."/>
            <person name="Pursley I."/>
            <person name="Horton D.L."/>
            <person name="Alikhan N.F."/>
            <person name="Baker D."/>
            <person name="Gharbi K."/>
            <person name="Hall N."/>
            <person name="Watson M."/>
            <person name="Adriaenssens E.M."/>
            <person name="Foster-Nyarko E."/>
            <person name="Jarju S."/>
            <person name="Secka A."/>
            <person name="Antonio M."/>
            <person name="Oren A."/>
            <person name="Chaudhuri R.R."/>
            <person name="La Ragione R."/>
            <person name="Hildebrand F."/>
            <person name="Pallen M.J."/>
        </authorList>
    </citation>
    <scope>NUCLEOTIDE SEQUENCE</scope>
    <source>
        <strain evidence="5">ChiGjej2B2-7701</strain>
    </source>
</reference>
<reference evidence="5" key="2">
    <citation type="submission" date="2021-09" db="EMBL/GenBank/DDBJ databases">
        <authorList>
            <person name="Gilroy R."/>
        </authorList>
    </citation>
    <scope>NUCLEOTIDE SEQUENCE</scope>
    <source>
        <strain evidence="5">ChiGjej2B2-7701</strain>
    </source>
</reference>
<dbReference type="EC" id="2.4.-.-" evidence="5"/>
<dbReference type="AlphaFoldDB" id="A0A921IQZ2"/>
<evidence type="ECO:0000256" key="2">
    <source>
        <dbReference type="ARBA" id="ARBA00022676"/>
    </source>
</evidence>
<comment type="similarity">
    <text evidence="1">Belongs to the glycosyltransferase 2 family.</text>
</comment>
<protein>
    <submittedName>
        <fullName evidence="5">Glycosyltransferase</fullName>
        <ecNumber evidence="5">2.4.-.-</ecNumber>
    </submittedName>
</protein>
<dbReference type="PANTHER" id="PTHR43685">
    <property type="entry name" value="GLYCOSYLTRANSFERASE"/>
    <property type="match status" value="1"/>
</dbReference>
<proteinExistence type="inferred from homology"/>
<name>A0A921IQZ2_9ACTN</name>
<dbReference type="Gene3D" id="3.90.550.10">
    <property type="entry name" value="Spore Coat Polysaccharide Biosynthesis Protein SpsA, Chain A"/>
    <property type="match status" value="1"/>
</dbReference>
<keyword evidence="3 5" id="KW-0808">Transferase</keyword>
<dbReference type="GO" id="GO:0016757">
    <property type="term" value="F:glycosyltransferase activity"/>
    <property type="evidence" value="ECO:0007669"/>
    <property type="project" value="UniProtKB-KW"/>
</dbReference>
<evidence type="ECO:0000256" key="1">
    <source>
        <dbReference type="ARBA" id="ARBA00006739"/>
    </source>
</evidence>
<organism evidence="5 6">
    <name type="scientific">Collinsella ihumii</name>
    <dbReference type="NCBI Taxonomy" id="1720204"/>
    <lineage>
        <taxon>Bacteria</taxon>
        <taxon>Bacillati</taxon>
        <taxon>Actinomycetota</taxon>
        <taxon>Coriobacteriia</taxon>
        <taxon>Coriobacteriales</taxon>
        <taxon>Coriobacteriaceae</taxon>
        <taxon>Collinsella</taxon>
    </lineage>
</organism>
<feature type="domain" description="Glycosyltransferase 2-like" evidence="4">
    <location>
        <begin position="10"/>
        <end position="156"/>
    </location>
</feature>
<comment type="caution">
    <text evidence="5">The sequence shown here is derived from an EMBL/GenBank/DDBJ whole genome shotgun (WGS) entry which is preliminary data.</text>
</comment>
<evidence type="ECO:0000313" key="5">
    <source>
        <dbReference type="EMBL" id="HJG31069.1"/>
    </source>
</evidence>
<evidence type="ECO:0000259" key="4">
    <source>
        <dbReference type="Pfam" id="PF00535"/>
    </source>
</evidence>
<evidence type="ECO:0000256" key="3">
    <source>
        <dbReference type="ARBA" id="ARBA00022679"/>
    </source>
</evidence>
<sequence length="281" mass="31724">MSERKLPPYSVLMSVYAKDKPEHLDVAITSMARQTVPFRDMVVVCDGPLTEGLDAVLSDWEWELDGRMRIHRLSENGGLGPALAAGLPLCRCDVVARMDADDISRPNRCEVLLQKMVAEDLDLVGGAIEEFDRRPGDMGSVRAVPLKKADIDTWLKERNPFNHVSVMFDKRMVEEAGGYQPFPWMEDYWLWARMIATGCRCANVPDVIVDVRVGDGMYSRRSNMAYLESQKKFFSELREIGLISRFDQVKAIAQRTAATVLPTHLVKLAYNKLLRKRGASS</sequence>
<dbReference type="InterPro" id="IPR029044">
    <property type="entry name" value="Nucleotide-diphossugar_trans"/>
</dbReference>
<evidence type="ECO:0000313" key="6">
    <source>
        <dbReference type="Proteomes" id="UP000746751"/>
    </source>
</evidence>